<proteinExistence type="predicted"/>
<name>A0A9P4GMB9_9PLEO</name>
<evidence type="ECO:0000313" key="3">
    <source>
        <dbReference type="Proteomes" id="UP000800039"/>
    </source>
</evidence>
<feature type="compositionally biased region" description="Basic residues" evidence="1">
    <location>
        <begin position="77"/>
        <end position="92"/>
    </location>
</feature>
<dbReference type="AlphaFoldDB" id="A0A9P4GMB9"/>
<comment type="caution">
    <text evidence="2">The sequence shown here is derived from an EMBL/GenBank/DDBJ whole genome shotgun (WGS) entry which is preliminary data.</text>
</comment>
<feature type="region of interest" description="Disordered" evidence="1">
    <location>
        <begin position="44"/>
        <end position="108"/>
    </location>
</feature>
<accession>A0A9P4GMB9</accession>
<reference evidence="2" key="1">
    <citation type="submission" date="2020-01" db="EMBL/GenBank/DDBJ databases">
        <authorList>
            <consortium name="DOE Joint Genome Institute"/>
            <person name="Haridas S."/>
            <person name="Albert R."/>
            <person name="Binder M."/>
            <person name="Bloem J."/>
            <person name="Labutti K."/>
            <person name="Salamov A."/>
            <person name="Andreopoulos B."/>
            <person name="Baker S.E."/>
            <person name="Barry K."/>
            <person name="Bills G."/>
            <person name="Bluhm B.H."/>
            <person name="Cannon C."/>
            <person name="Castanera R."/>
            <person name="Culley D.E."/>
            <person name="Daum C."/>
            <person name="Ezra D."/>
            <person name="Gonzalez J.B."/>
            <person name="Henrissat B."/>
            <person name="Kuo A."/>
            <person name="Liang C."/>
            <person name="Lipzen A."/>
            <person name="Lutzoni F."/>
            <person name="Magnuson J."/>
            <person name="Mondo S."/>
            <person name="Nolan M."/>
            <person name="Ohm R."/>
            <person name="Pangilinan J."/>
            <person name="Park H.-J."/>
            <person name="Ramirez L."/>
            <person name="Alfaro M."/>
            <person name="Sun H."/>
            <person name="Tritt A."/>
            <person name="Yoshinaga Y."/>
            <person name="Zwiers L.-H."/>
            <person name="Turgeon B.G."/>
            <person name="Goodwin S.B."/>
            <person name="Spatafora J.W."/>
            <person name="Crous P.W."/>
            <person name="Grigoriev I.V."/>
        </authorList>
    </citation>
    <scope>NUCLEOTIDE SEQUENCE</scope>
    <source>
        <strain evidence="2">CBS 394.84</strain>
    </source>
</reference>
<dbReference type="GeneID" id="63848956"/>
<gene>
    <name evidence="2" type="ORF">K460DRAFT_353282</name>
</gene>
<keyword evidence="3" id="KW-1185">Reference proteome</keyword>
<dbReference type="RefSeq" id="XP_040790845.1">
    <property type="nucleotide sequence ID" value="XM_040931704.1"/>
</dbReference>
<dbReference type="EMBL" id="ML976615">
    <property type="protein sequence ID" value="KAF1848282.1"/>
    <property type="molecule type" value="Genomic_DNA"/>
</dbReference>
<feature type="compositionally biased region" description="Polar residues" evidence="1">
    <location>
        <begin position="49"/>
        <end position="73"/>
    </location>
</feature>
<protein>
    <submittedName>
        <fullName evidence="2">Uncharacterized protein</fullName>
    </submittedName>
</protein>
<evidence type="ECO:0000313" key="2">
    <source>
        <dbReference type="EMBL" id="KAF1848282.1"/>
    </source>
</evidence>
<sequence>MASNLSYAYMDLLTERGPEPHSTYRPLESTELVSAMVNEVGLINPLSPPNTSSPEYINTNGADLNTGHSPDCSNKSEKKKKGKEKKKPKKRKSVELTNETYQTLVDEF</sequence>
<evidence type="ECO:0000256" key="1">
    <source>
        <dbReference type="SAM" id="MobiDB-lite"/>
    </source>
</evidence>
<dbReference type="Proteomes" id="UP000800039">
    <property type="component" value="Unassembled WGS sequence"/>
</dbReference>
<feature type="compositionally biased region" description="Polar residues" evidence="1">
    <location>
        <begin position="95"/>
        <end position="108"/>
    </location>
</feature>
<organism evidence="2 3">
    <name type="scientific">Cucurbitaria berberidis CBS 394.84</name>
    <dbReference type="NCBI Taxonomy" id="1168544"/>
    <lineage>
        <taxon>Eukaryota</taxon>
        <taxon>Fungi</taxon>
        <taxon>Dikarya</taxon>
        <taxon>Ascomycota</taxon>
        <taxon>Pezizomycotina</taxon>
        <taxon>Dothideomycetes</taxon>
        <taxon>Pleosporomycetidae</taxon>
        <taxon>Pleosporales</taxon>
        <taxon>Pleosporineae</taxon>
        <taxon>Cucurbitariaceae</taxon>
        <taxon>Cucurbitaria</taxon>
    </lineage>
</organism>